<evidence type="ECO:0000259" key="1">
    <source>
        <dbReference type="PROSITE" id="PS50995"/>
    </source>
</evidence>
<dbReference type="PROSITE" id="PS51061">
    <property type="entry name" value="R3H"/>
    <property type="match status" value="1"/>
</dbReference>
<keyword evidence="4" id="KW-1185">Reference proteome</keyword>
<dbReference type="PANTHER" id="PTHR33164">
    <property type="entry name" value="TRANSCRIPTIONAL REGULATOR, MARR FAMILY"/>
    <property type="match status" value="1"/>
</dbReference>
<dbReference type="Pfam" id="PF12802">
    <property type="entry name" value="MarR_2"/>
    <property type="match status" value="1"/>
</dbReference>
<reference evidence="3 4" key="1">
    <citation type="submission" date="2021-03" db="EMBL/GenBank/DDBJ databases">
        <title>Actinomadura violae sp. nov., isolated from lichen in Thailand.</title>
        <authorList>
            <person name="Kanchanasin P."/>
            <person name="Saeng-In P."/>
            <person name="Phongsopitanun W."/>
            <person name="Yuki M."/>
            <person name="Kudo T."/>
            <person name="Ohkuma M."/>
            <person name="Tanasupawat S."/>
        </authorList>
    </citation>
    <scope>NUCLEOTIDE SEQUENCE [LARGE SCALE GENOMIC DNA]</scope>
    <source>
        <strain evidence="3 4">LCR2-06</strain>
    </source>
</reference>
<feature type="domain" description="HTH marR-type" evidence="1">
    <location>
        <begin position="11"/>
        <end position="143"/>
    </location>
</feature>
<name>A0ABS3RPW5_9ACTN</name>
<comment type="caution">
    <text evidence="3">The sequence shown here is derived from an EMBL/GenBank/DDBJ whole genome shotgun (WGS) entry which is preliminary data.</text>
</comment>
<dbReference type="Gene3D" id="1.10.10.10">
    <property type="entry name" value="Winged helix-like DNA-binding domain superfamily/Winged helix DNA-binding domain"/>
    <property type="match status" value="1"/>
</dbReference>
<evidence type="ECO:0000313" key="4">
    <source>
        <dbReference type="Proteomes" id="UP000680206"/>
    </source>
</evidence>
<dbReference type="SUPFAM" id="SSF46785">
    <property type="entry name" value="Winged helix' DNA-binding domain"/>
    <property type="match status" value="1"/>
</dbReference>
<dbReference type="Proteomes" id="UP000680206">
    <property type="component" value="Unassembled WGS sequence"/>
</dbReference>
<accession>A0ABS3RPW5</accession>
<sequence>MGGMSDPSGLPATVAFRLGTLGAIYGDRLAAKIAVHDLKLKHAGLMTALEAGVAASQQDLAARMGVAPSLVVALADHLVKLGAIERRRDPADRRRQVLTLTEDGRELLRRCAEAAREVDEEIAAPLGPEQRAALHEALGAIAEREGLPTG</sequence>
<dbReference type="InterPro" id="IPR001374">
    <property type="entry name" value="R3H_dom"/>
</dbReference>
<dbReference type="InterPro" id="IPR036390">
    <property type="entry name" value="WH_DNA-bd_sf"/>
</dbReference>
<gene>
    <name evidence="3" type="ORF">J4709_14350</name>
</gene>
<dbReference type="SMART" id="SM00347">
    <property type="entry name" value="HTH_MARR"/>
    <property type="match status" value="1"/>
</dbReference>
<organism evidence="3 4">
    <name type="scientific">Actinomadura violacea</name>
    <dbReference type="NCBI Taxonomy" id="2819934"/>
    <lineage>
        <taxon>Bacteria</taxon>
        <taxon>Bacillati</taxon>
        <taxon>Actinomycetota</taxon>
        <taxon>Actinomycetes</taxon>
        <taxon>Streptosporangiales</taxon>
        <taxon>Thermomonosporaceae</taxon>
        <taxon>Actinomadura</taxon>
    </lineage>
</organism>
<evidence type="ECO:0000313" key="3">
    <source>
        <dbReference type="EMBL" id="MBO2458756.1"/>
    </source>
</evidence>
<proteinExistence type="predicted"/>
<dbReference type="EMBL" id="JAGEPF010000008">
    <property type="protein sequence ID" value="MBO2458756.1"/>
    <property type="molecule type" value="Genomic_DNA"/>
</dbReference>
<dbReference type="InterPro" id="IPR039422">
    <property type="entry name" value="MarR/SlyA-like"/>
</dbReference>
<protein>
    <submittedName>
        <fullName evidence="3">Winged helix-turn-helix transcriptional regulator</fullName>
    </submittedName>
</protein>
<dbReference type="PRINTS" id="PR00598">
    <property type="entry name" value="HTHMARR"/>
</dbReference>
<dbReference type="InterPro" id="IPR036388">
    <property type="entry name" value="WH-like_DNA-bd_sf"/>
</dbReference>
<feature type="domain" description="R3H" evidence="2">
    <location>
        <begin position="94"/>
        <end position="150"/>
    </location>
</feature>
<dbReference type="InterPro" id="IPR000835">
    <property type="entry name" value="HTH_MarR-typ"/>
</dbReference>
<dbReference type="PROSITE" id="PS50995">
    <property type="entry name" value="HTH_MARR_2"/>
    <property type="match status" value="1"/>
</dbReference>
<evidence type="ECO:0000259" key="2">
    <source>
        <dbReference type="PROSITE" id="PS51061"/>
    </source>
</evidence>
<dbReference type="PANTHER" id="PTHR33164:SF43">
    <property type="entry name" value="HTH-TYPE TRANSCRIPTIONAL REPRESSOR YETL"/>
    <property type="match status" value="1"/>
</dbReference>